<organism evidence="7 8">
    <name type="scientific">Pseudomonas fluorescens</name>
    <dbReference type="NCBI Taxonomy" id="294"/>
    <lineage>
        <taxon>Bacteria</taxon>
        <taxon>Pseudomonadati</taxon>
        <taxon>Pseudomonadota</taxon>
        <taxon>Gammaproteobacteria</taxon>
        <taxon>Pseudomonadales</taxon>
        <taxon>Pseudomonadaceae</taxon>
        <taxon>Pseudomonas</taxon>
    </lineage>
</organism>
<dbReference type="InterPro" id="IPR043149">
    <property type="entry name" value="TagF_N"/>
</dbReference>
<name>A0A5E7FSE7_PSEFL</name>
<evidence type="ECO:0000313" key="8">
    <source>
        <dbReference type="Proteomes" id="UP000409037"/>
    </source>
</evidence>
<proteinExistence type="inferred from homology"/>
<comment type="similarity">
    <text evidence="2">Belongs to the CDP-glycerol glycerophosphotransferase family.</text>
</comment>
<dbReference type="GO" id="GO:0005886">
    <property type="term" value="C:plasma membrane"/>
    <property type="evidence" value="ECO:0007669"/>
    <property type="project" value="UniProtKB-SubCell"/>
</dbReference>
<dbReference type="InterPro" id="IPR007554">
    <property type="entry name" value="Glycerophosphate_synth"/>
</dbReference>
<dbReference type="GO" id="GO:0019350">
    <property type="term" value="P:teichoic acid biosynthetic process"/>
    <property type="evidence" value="ECO:0007669"/>
    <property type="project" value="UniProtKB-KW"/>
</dbReference>
<dbReference type="Gene3D" id="3.40.50.12580">
    <property type="match status" value="1"/>
</dbReference>
<evidence type="ECO:0000256" key="5">
    <source>
        <dbReference type="ARBA" id="ARBA00022944"/>
    </source>
</evidence>
<evidence type="ECO:0000256" key="6">
    <source>
        <dbReference type="ARBA" id="ARBA00023136"/>
    </source>
</evidence>
<dbReference type="GO" id="GO:0047355">
    <property type="term" value="F:CDP-glycerol glycerophosphotransferase activity"/>
    <property type="evidence" value="ECO:0007669"/>
    <property type="project" value="InterPro"/>
</dbReference>
<gene>
    <name evidence="7" type="ORF">PS833_05977</name>
</gene>
<accession>A0A5E7FSE7</accession>
<dbReference type="RefSeq" id="WP_150801046.1">
    <property type="nucleotide sequence ID" value="NZ_CABVHU010000023.1"/>
</dbReference>
<dbReference type="Gene3D" id="3.40.50.11820">
    <property type="match status" value="1"/>
</dbReference>
<dbReference type="Proteomes" id="UP000409037">
    <property type="component" value="Unassembled WGS sequence"/>
</dbReference>
<dbReference type="PANTHER" id="PTHR37316">
    <property type="entry name" value="TEICHOIC ACID GLYCEROL-PHOSPHATE PRIMASE"/>
    <property type="match status" value="1"/>
</dbReference>
<protein>
    <submittedName>
        <fullName evidence="7">Uncharacterized protein</fullName>
    </submittedName>
</protein>
<reference evidence="7 8" key="1">
    <citation type="submission" date="2019-09" db="EMBL/GenBank/DDBJ databases">
        <authorList>
            <person name="Chandra G."/>
            <person name="Truman W A."/>
        </authorList>
    </citation>
    <scope>NUCLEOTIDE SEQUENCE [LARGE SCALE GENOMIC DNA]</scope>
    <source>
        <strain evidence="7">PS833</strain>
    </source>
</reference>
<dbReference type="PANTHER" id="PTHR37316:SF3">
    <property type="entry name" value="TEICHOIC ACID GLYCEROL-PHOSPHATE TRANSFERASE"/>
    <property type="match status" value="1"/>
</dbReference>
<dbReference type="OrthoDB" id="9802649at2"/>
<sequence length="368" mass="43123">MYKLSSGKFILHKIRHCLVVATSALQPLSKKKYIVFGCGFRKYSGYSRNLFSLLLNDPIYNTNIYWVCNNDSELQELKKLAPNNLIYKYSLKWWAITFHSKAYIFTHDTTDISPVTYSWIKAINLWHGRPIKKIGYDSPVERNWIEEKSKKGLEIPYSRWDYVFSYDSAHSKIIEQCWRIPTCKIIEKSPPGPSHNILNPNTYSKYAFVILYAPTFREYMSEFALLRSPEVRLWLEKNNVAILFRGHPSRGKKLNTEELHPNIINVTTNPNIYEIFLQADLLITDYSSIVFDFLEFKKPTLLLWDGLEKYSETYSLYLNKSDINPSNLILQPIELSRKSIIELKELKTNPFTFILNQELSKEELSALL</sequence>
<evidence type="ECO:0000313" key="7">
    <source>
        <dbReference type="EMBL" id="VVO42259.1"/>
    </source>
</evidence>
<dbReference type="InterPro" id="IPR043148">
    <property type="entry name" value="TagF_C"/>
</dbReference>
<evidence type="ECO:0000256" key="3">
    <source>
        <dbReference type="ARBA" id="ARBA00022475"/>
    </source>
</evidence>
<evidence type="ECO:0000256" key="2">
    <source>
        <dbReference type="ARBA" id="ARBA00010488"/>
    </source>
</evidence>
<keyword evidence="4" id="KW-0808">Transferase</keyword>
<comment type="subcellular location">
    <subcellularLocation>
        <location evidence="1">Cell membrane</location>
        <topology evidence="1">Peripheral membrane protein</topology>
    </subcellularLocation>
</comment>
<keyword evidence="6" id="KW-0472">Membrane</keyword>
<keyword evidence="5" id="KW-0777">Teichoic acid biosynthesis</keyword>
<dbReference type="SUPFAM" id="SSF53756">
    <property type="entry name" value="UDP-Glycosyltransferase/glycogen phosphorylase"/>
    <property type="match status" value="1"/>
</dbReference>
<evidence type="ECO:0000256" key="4">
    <source>
        <dbReference type="ARBA" id="ARBA00022679"/>
    </source>
</evidence>
<dbReference type="InterPro" id="IPR051612">
    <property type="entry name" value="Teichoic_Acid_Biosynth"/>
</dbReference>
<keyword evidence="3" id="KW-1003">Cell membrane</keyword>
<evidence type="ECO:0000256" key="1">
    <source>
        <dbReference type="ARBA" id="ARBA00004202"/>
    </source>
</evidence>
<dbReference type="AlphaFoldDB" id="A0A5E7FSE7"/>
<dbReference type="Pfam" id="PF04464">
    <property type="entry name" value="Glyphos_transf"/>
    <property type="match status" value="1"/>
</dbReference>
<dbReference type="EMBL" id="CABVHU010000023">
    <property type="protein sequence ID" value="VVO42259.1"/>
    <property type="molecule type" value="Genomic_DNA"/>
</dbReference>